<feature type="DNA-binding region" description="OmpR/PhoB-type" evidence="5">
    <location>
        <begin position="131"/>
        <end position="229"/>
    </location>
</feature>
<dbReference type="Pfam" id="PF00072">
    <property type="entry name" value="Response_reg"/>
    <property type="match status" value="1"/>
</dbReference>
<dbReference type="PROSITE" id="PS51755">
    <property type="entry name" value="OMPR_PHOB"/>
    <property type="match status" value="1"/>
</dbReference>
<proteinExistence type="predicted"/>
<dbReference type="RefSeq" id="WP_105787754.1">
    <property type="nucleotide sequence ID" value="NZ_CADERF010000018.1"/>
</dbReference>
<dbReference type="InterPro" id="IPR039420">
    <property type="entry name" value="WalR-like"/>
</dbReference>
<evidence type="ECO:0000259" key="7">
    <source>
        <dbReference type="PROSITE" id="PS51755"/>
    </source>
</evidence>
<dbReference type="InterPro" id="IPR036388">
    <property type="entry name" value="WH-like_DNA-bd_sf"/>
</dbReference>
<dbReference type="SUPFAM" id="SSF46894">
    <property type="entry name" value="C-terminal effector domain of the bipartite response regulators"/>
    <property type="match status" value="1"/>
</dbReference>
<comment type="caution">
    <text evidence="8">The sequence shown here is derived from an EMBL/GenBank/DDBJ whole genome shotgun (WGS) entry which is preliminary data.</text>
</comment>
<evidence type="ECO:0000256" key="5">
    <source>
        <dbReference type="PROSITE-ProRule" id="PRU01091"/>
    </source>
</evidence>
<dbReference type="Gene3D" id="3.40.50.2300">
    <property type="match status" value="1"/>
</dbReference>
<evidence type="ECO:0000256" key="1">
    <source>
        <dbReference type="ARBA" id="ARBA00022553"/>
    </source>
</evidence>
<feature type="modified residue" description="4-aspartylphosphate" evidence="4">
    <location>
        <position position="55"/>
    </location>
</feature>
<dbReference type="InterPro" id="IPR001867">
    <property type="entry name" value="OmpR/PhoB-type_DNA-bd"/>
</dbReference>
<evidence type="ECO:0000259" key="6">
    <source>
        <dbReference type="PROSITE" id="PS50110"/>
    </source>
</evidence>
<dbReference type="SMART" id="SM00862">
    <property type="entry name" value="Trans_reg_C"/>
    <property type="match status" value="1"/>
</dbReference>
<evidence type="ECO:0000313" key="9">
    <source>
        <dbReference type="Proteomes" id="UP000682266"/>
    </source>
</evidence>
<dbReference type="InterPro" id="IPR001789">
    <property type="entry name" value="Sig_transdc_resp-reg_receiver"/>
</dbReference>
<dbReference type="PANTHER" id="PTHR48111">
    <property type="entry name" value="REGULATOR OF RPOS"/>
    <property type="match status" value="1"/>
</dbReference>
<dbReference type="Proteomes" id="UP000682266">
    <property type="component" value="Unassembled WGS sequence"/>
</dbReference>
<dbReference type="GO" id="GO:0000976">
    <property type="term" value="F:transcription cis-regulatory region binding"/>
    <property type="evidence" value="ECO:0007669"/>
    <property type="project" value="TreeGrafter"/>
</dbReference>
<name>A0AA41JKE2_9BURK</name>
<dbReference type="PANTHER" id="PTHR48111:SF40">
    <property type="entry name" value="PHOSPHATE REGULON TRANSCRIPTIONAL REGULATORY PROTEIN PHOB"/>
    <property type="match status" value="1"/>
</dbReference>
<sequence>MGKQVRIILVEDDTIQRSLLASWLKLEGYHVSAFGNGLDARSYLSDHWADLMIFDWDLPGMGGDRLLAWVRGRASPSVPVIFQTIHSSEEDIVRILDTGADDFLVKPIDRRVLLARIRALLRRSRAAASESRQMIVGRHRLDRTNLSIVADGMVHELGTKEFELLWHLAQHLGTVVPRQDLHSVVWGWDGGATSRSVDMYVSRLRASLRAIGMEWSIQSVYAKGYRLHVSESRQDVADALANERV</sequence>
<feature type="domain" description="OmpR/PhoB-type" evidence="7">
    <location>
        <begin position="131"/>
        <end position="229"/>
    </location>
</feature>
<keyword evidence="2" id="KW-0902">Two-component regulatory system</keyword>
<dbReference type="AlphaFoldDB" id="A0AA41JKE2"/>
<dbReference type="InterPro" id="IPR011006">
    <property type="entry name" value="CheY-like_superfamily"/>
</dbReference>
<reference evidence="8" key="1">
    <citation type="submission" date="2021-04" db="EMBL/GenBank/DDBJ databases">
        <title>A collection of bacterial strains from the Burkholderia cepacia Research Laboratory and Repository.</title>
        <authorList>
            <person name="Lipuma J."/>
            <person name="Spilker T."/>
        </authorList>
    </citation>
    <scope>NUCLEOTIDE SEQUENCE</scope>
    <source>
        <strain evidence="8">AU36012</strain>
    </source>
</reference>
<dbReference type="InterPro" id="IPR016032">
    <property type="entry name" value="Sig_transdc_resp-reg_C-effctor"/>
</dbReference>
<gene>
    <name evidence="8" type="ORF">KDW93_17540</name>
</gene>
<dbReference type="GO" id="GO:0005829">
    <property type="term" value="C:cytosol"/>
    <property type="evidence" value="ECO:0007669"/>
    <property type="project" value="TreeGrafter"/>
</dbReference>
<evidence type="ECO:0000256" key="2">
    <source>
        <dbReference type="ARBA" id="ARBA00023012"/>
    </source>
</evidence>
<feature type="domain" description="Response regulatory" evidence="6">
    <location>
        <begin position="6"/>
        <end position="121"/>
    </location>
</feature>
<evidence type="ECO:0000313" key="8">
    <source>
        <dbReference type="EMBL" id="MBR8130748.1"/>
    </source>
</evidence>
<keyword evidence="3 5" id="KW-0238">DNA-binding</keyword>
<dbReference type="GO" id="GO:0032993">
    <property type="term" value="C:protein-DNA complex"/>
    <property type="evidence" value="ECO:0007669"/>
    <property type="project" value="TreeGrafter"/>
</dbReference>
<keyword evidence="1 4" id="KW-0597">Phosphoprotein</keyword>
<dbReference type="Pfam" id="PF00486">
    <property type="entry name" value="Trans_reg_C"/>
    <property type="match status" value="1"/>
</dbReference>
<dbReference type="GO" id="GO:0000156">
    <property type="term" value="F:phosphorelay response regulator activity"/>
    <property type="evidence" value="ECO:0007669"/>
    <property type="project" value="TreeGrafter"/>
</dbReference>
<dbReference type="PROSITE" id="PS50110">
    <property type="entry name" value="RESPONSE_REGULATORY"/>
    <property type="match status" value="1"/>
</dbReference>
<dbReference type="EMBL" id="JAGSVG010000015">
    <property type="protein sequence ID" value="MBR8130748.1"/>
    <property type="molecule type" value="Genomic_DNA"/>
</dbReference>
<dbReference type="Gene3D" id="1.10.10.10">
    <property type="entry name" value="Winged helix-like DNA-binding domain superfamily/Winged helix DNA-binding domain"/>
    <property type="match status" value="1"/>
</dbReference>
<evidence type="ECO:0000256" key="4">
    <source>
        <dbReference type="PROSITE-ProRule" id="PRU00169"/>
    </source>
</evidence>
<dbReference type="GO" id="GO:0006355">
    <property type="term" value="P:regulation of DNA-templated transcription"/>
    <property type="evidence" value="ECO:0007669"/>
    <property type="project" value="InterPro"/>
</dbReference>
<dbReference type="SUPFAM" id="SSF52172">
    <property type="entry name" value="CheY-like"/>
    <property type="match status" value="1"/>
</dbReference>
<evidence type="ECO:0000256" key="3">
    <source>
        <dbReference type="ARBA" id="ARBA00023125"/>
    </source>
</evidence>
<protein>
    <submittedName>
        <fullName evidence="8">Response regulator transcription factor</fullName>
    </submittedName>
</protein>
<accession>A0AA41JKE2</accession>
<dbReference type="SMART" id="SM00448">
    <property type="entry name" value="REC"/>
    <property type="match status" value="1"/>
</dbReference>
<organism evidence="8 9">
    <name type="scientific">Burkholderia ambifaria</name>
    <dbReference type="NCBI Taxonomy" id="152480"/>
    <lineage>
        <taxon>Bacteria</taxon>
        <taxon>Pseudomonadati</taxon>
        <taxon>Pseudomonadota</taxon>
        <taxon>Betaproteobacteria</taxon>
        <taxon>Burkholderiales</taxon>
        <taxon>Burkholderiaceae</taxon>
        <taxon>Burkholderia</taxon>
        <taxon>Burkholderia cepacia complex</taxon>
    </lineage>
</organism>
<dbReference type="CDD" id="cd00383">
    <property type="entry name" value="trans_reg_C"/>
    <property type="match status" value="1"/>
</dbReference>